<feature type="compositionally biased region" description="Basic and acidic residues" evidence="1">
    <location>
        <begin position="148"/>
        <end position="167"/>
    </location>
</feature>
<evidence type="ECO:0000256" key="1">
    <source>
        <dbReference type="SAM" id="MobiDB-lite"/>
    </source>
</evidence>
<dbReference type="HOGENOM" id="CLU_1290732_0_0_1"/>
<dbReference type="Gramene" id="OB10G13540.1">
    <property type="protein sequence ID" value="OB10G13540.1"/>
    <property type="gene ID" value="OB10G13540"/>
</dbReference>
<dbReference type="AlphaFoldDB" id="J3N1F6"/>
<feature type="compositionally biased region" description="Low complexity" evidence="1">
    <location>
        <begin position="134"/>
        <end position="147"/>
    </location>
</feature>
<accession>J3N1F6</accession>
<organism evidence="2">
    <name type="scientific">Oryza brachyantha</name>
    <name type="common">malo sina</name>
    <dbReference type="NCBI Taxonomy" id="4533"/>
    <lineage>
        <taxon>Eukaryota</taxon>
        <taxon>Viridiplantae</taxon>
        <taxon>Streptophyta</taxon>
        <taxon>Embryophyta</taxon>
        <taxon>Tracheophyta</taxon>
        <taxon>Spermatophyta</taxon>
        <taxon>Magnoliopsida</taxon>
        <taxon>Liliopsida</taxon>
        <taxon>Poales</taxon>
        <taxon>Poaceae</taxon>
        <taxon>BOP clade</taxon>
        <taxon>Oryzoideae</taxon>
        <taxon>Oryzeae</taxon>
        <taxon>Oryzinae</taxon>
        <taxon>Oryza</taxon>
    </lineage>
</organism>
<feature type="compositionally biased region" description="Low complexity" evidence="1">
    <location>
        <begin position="21"/>
        <end position="31"/>
    </location>
</feature>
<feature type="region of interest" description="Disordered" evidence="1">
    <location>
        <begin position="1"/>
        <end position="36"/>
    </location>
</feature>
<feature type="region of interest" description="Disordered" evidence="1">
    <location>
        <begin position="134"/>
        <end position="179"/>
    </location>
</feature>
<proteinExistence type="predicted"/>
<name>J3N1F6_ORYBR</name>
<dbReference type="Proteomes" id="UP000006038">
    <property type="component" value="Chromosome 10"/>
</dbReference>
<keyword evidence="3" id="KW-1185">Reference proteome</keyword>
<feature type="compositionally biased region" description="Polar residues" evidence="1">
    <location>
        <begin position="1"/>
        <end position="20"/>
    </location>
</feature>
<sequence length="214" mass="24714">MAIQQSQHYVENTLSRSQTYSSRSPRSGRPSLKCPLSANWSGHKSSDLELRRELPKERCHWDNKQRRVKEQRQQLKVRNLILDIKNGVIITAFRKGLKDEPFITKFTRKEPTIVKDLFYMVNLYATSVYAVSTSSPVDTTTSPQQSSKGKEKENEHLGDSGDKNGNRDKRKWKPEELIAAADRQPIRNQKLNEYDKSILLLPNISRGWRAMTSI</sequence>
<evidence type="ECO:0000313" key="3">
    <source>
        <dbReference type="Proteomes" id="UP000006038"/>
    </source>
</evidence>
<dbReference type="EnsemblPlants" id="OB10G13540.1">
    <property type="protein sequence ID" value="OB10G13540.1"/>
    <property type="gene ID" value="OB10G13540"/>
</dbReference>
<reference evidence="2" key="1">
    <citation type="journal article" date="2013" name="Nat. Commun.">
        <title>Whole-genome sequencing of Oryza brachyantha reveals mechanisms underlying Oryza genome evolution.</title>
        <authorList>
            <person name="Chen J."/>
            <person name="Huang Q."/>
            <person name="Gao D."/>
            <person name="Wang J."/>
            <person name="Lang Y."/>
            <person name="Liu T."/>
            <person name="Li B."/>
            <person name="Bai Z."/>
            <person name="Luis Goicoechea J."/>
            <person name="Liang C."/>
            <person name="Chen C."/>
            <person name="Zhang W."/>
            <person name="Sun S."/>
            <person name="Liao Y."/>
            <person name="Zhang X."/>
            <person name="Yang L."/>
            <person name="Song C."/>
            <person name="Wang M."/>
            <person name="Shi J."/>
            <person name="Liu G."/>
            <person name="Liu J."/>
            <person name="Zhou H."/>
            <person name="Zhou W."/>
            <person name="Yu Q."/>
            <person name="An N."/>
            <person name="Chen Y."/>
            <person name="Cai Q."/>
            <person name="Wang B."/>
            <person name="Liu B."/>
            <person name="Min J."/>
            <person name="Huang Y."/>
            <person name="Wu H."/>
            <person name="Li Z."/>
            <person name="Zhang Y."/>
            <person name="Yin Y."/>
            <person name="Song W."/>
            <person name="Jiang J."/>
            <person name="Jackson S.A."/>
            <person name="Wing R.A."/>
            <person name="Wang J."/>
            <person name="Chen M."/>
        </authorList>
    </citation>
    <scope>NUCLEOTIDE SEQUENCE [LARGE SCALE GENOMIC DNA]</scope>
    <source>
        <strain evidence="2">cv. IRGC 101232</strain>
    </source>
</reference>
<protein>
    <submittedName>
        <fullName evidence="2">Uncharacterized protein</fullName>
    </submittedName>
</protein>
<reference evidence="2" key="2">
    <citation type="submission" date="2013-04" db="UniProtKB">
        <authorList>
            <consortium name="EnsemblPlants"/>
        </authorList>
    </citation>
    <scope>IDENTIFICATION</scope>
</reference>
<evidence type="ECO:0000313" key="2">
    <source>
        <dbReference type="EnsemblPlants" id="OB10G13540.1"/>
    </source>
</evidence>